<protein>
    <submittedName>
        <fullName evidence="2">DUF485 domain-containing protein</fullName>
    </submittedName>
</protein>
<comment type="caution">
    <text evidence="2">The sequence shown here is derived from an EMBL/GenBank/DDBJ whole genome shotgun (WGS) entry which is preliminary data.</text>
</comment>
<dbReference type="PANTHER" id="PTHR38441">
    <property type="entry name" value="INTEGRAL MEMBRANE PROTEIN-RELATED"/>
    <property type="match status" value="1"/>
</dbReference>
<feature type="transmembrane region" description="Helical" evidence="1">
    <location>
        <begin position="67"/>
        <end position="88"/>
    </location>
</feature>
<keyword evidence="1" id="KW-0472">Membrane</keyword>
<keyword evidence="1" id="KW-0812">Transmembrane</keyword>
<keyword evidence="1" id="KW-1133">Transmembrane helix</keyword>
<feature type="transmembrane region" description="Helical" evidence="1">
    <location>
        <begin position="34"/>
        <end position="55"/>
    </location>
</feature>
<keyword evidence="3" id="KW-1185">Reference proteome</keyword>
<dbReference type="Pfam" id="PF04341">
    <property type="entry name" value="DUF485"/>
    <property type="match status" value="1"/>
</dbReference>
<accession>A0ABV5KLJ4</accession>
<proteinExistence type="predicted"/>
<evidence type="ECO:0000313" key="2">
    <source>
        <dbReference type="EMBL" id="MFB9325098.1"/>
    </source>
</evidence>
<name>A0ABV5KLJ4_9BACL</name>
<dbReference type="Proteomes" id="UP001589747">
    <property type="component" value="Unassembled WGS sequence"/>
</dbReference>
<gene>
    <name evidence="2" type="ORF">ACFFSY_04070</name>
</gene>
<evidence type="ECO:0000256" key="1">
    <source>
        <dbReference type="SAM" id="Phobius"/>
    </source>
</evidence>
<organism evidence="2 3">
    <name type="scientific">Paenibacillus aurantiacus</name>
    <dbReference type="NCBI Taxonomy" id="1936118"/>
    <lineage>
        <taxon>Bacteria</taxon>
        <taxon>Bacillati</taxon>
        <taxon>Bacillota</taxon>
        <taxon>Bacilli</taxon>
        <taxon>Bacillales</taxon>
        <taxon>Paenibacillaceae</taxon>
        <taxon>Paenibacillus</taxon>
    </lineage>
</organism>
<dbReference type="EMBL" id="JBHMDO010000008">
    <property type="protein sequence ID" value="MFB9325098.1"/>
    <property type="molecule type" value="Genomic_DNA"/>
</dbReference>
<dbReference type="PANTHER" id="PTHR38441:SF1">
    <property type="entry name" value="MEMBRANE PROTEIN"/>
    <property type="match status" value="1"/>
</dbReference>
<evidence type="ECO:0000313" key="3">
    <source>
        <dbReference type="Proteomes" id="UP001589747"/>
    </source>
</evidence>
<dbReference type="InterPro" id="IPR007436">
    <property type="entry name" value="DUF485"/>
</dbReference>
<dbReference type="RefSeq" id="WP_377490375.1">
    <property type="nucleotide sequence ID" value="NZ_JBHMDO010000008.1"/>
</dbReference>
<reference evidence="2 3" key="1">
    <citation type="submission" date="2024-09" db="EMBL/GenBank/DDBJ databases">
        <authorList>
            <person name="Sun Q."/>
            <person name="Mori K."/>
        </authorList>
    </citation>
    <scope>NUCLEOTIDE SEQUENCE [LARGE SCALE GENOMIC DNA]</scope>
    <source>
        <strain evidence="2 3">TISTR 2452</strain>
    </source>
</reference>
<sequence>MYRRDLSLNNQRPTYGEVVRSELFRELMAKKKRFVVPLTLFFLAFYFTLPILTSYSDVLNNKAIGSISWAWIFAFSQFIMTWALCSLYSRKSTEFDAICEQIKLQTSGEQKGRGKS</sequence>